<dbReference type="Pfam" id="PF22422">
    <property type="entry name" value="MGH1-like_GH"/>
    <property type="match status" value="1"/>
</dbReference>
<evidence type="ECO:0000259" key="1">
    <source>
        <dbReference type="Pfam" id="PF14742"/>
    </source>
</evidence>
<dbReference type="InterPro" id="IPR032856">
    <property type="entry name" value="GDE_N_bis"/>
</dbReference>
<dbReference type="InterPro" id="IPR012341">
    <property type="entry name" value="6hp_glycosidase-like_sf"/>
</dbReference>
<comment type="caution">
    <text evidence="3">The sequence shown here is derived from an EMBL/GenBank/DDBJ whole genome shotgun (WGS) entry which is preliminary data.</text>
</comment>
<organism evidence="3 4">
    <name type="scientific">Luethyella okanaganae</name>
    <dbReference type="NCBI Taxonomy" id="69372"/>
    <lineage>
        <taxon>Bacteria</taxon>
        <taxon>Bacillati</taxon>
        <taxon>Actinomycetota</taxon>
        <taxon>Actinomycetes</taxon>
        <taxon>Micrococcales</taxon>
        <taxon>Microbacteriaceae</taxon>
        <taxon>Luethyella</taxon>
    </lineage>
</organism>
<keyword evidence="4" id="KW-1185">Reference proteome</keyword>
<gene>
    <name evidence="3" type="ORF">ACFQB0_02090</name>
</gene>
<evidence type="ECO:0000313" key="3">
    <source>
        <dbReference type="EMBL" id="MFC6354906.1"/>
    </source>
</evidence>
<dbReference type="Gene3D" id="1.50.10.10">
    <property type="match status" value="1"/>
</dbReference>
<protein>
    <submittedName>
        <fullName evidence="3">Glycogen debranching N-terminal domain-containing protein</fullName>
    </submittedName>
</protein>
<reference evidence="4" key="1">
    <citation type="journal article" date="2019" name="Int. J. Syst. Evol. Microbiol.">
        <title>The Global Catalogue of Microorganisms (GCM) 10K type strain sequencing project: providing services to taxonomists for standard genome sequencing and annotation.</title>
        <authorList>
            <consortium name="The Broad Institute Genomics Platform"/>
            <consortium name="The Broad Institute Genome Sequencing Center for Infectious Disease"/>
            <person name="Wu L."/>
            <person name="Ma J."/>
        </authorList>
    </citation>
    <scope>NUCLEOTIDE SEQUENCE [LARGE SCALE GENOMIC DNA]</scope>
    <source>
        <strain evidence="4">CCUG 43304</strain>
    </source>
</reference>
<accession>A0ABW1VA48</accession>
<dbReference type="EMBL" id="JBHSTP010000001">
    <property type="protein sequence ID" value="MFC6354906.1"/>
    <property type="molecule type" value="Genomic_DNA"/>
</dbReference>
<dbReference type="Proteomes" id="UP001596306">
    <property type="component" value="Unassembled WGS sequence"/>
</dbReference>
<feature type="domain" description="Putative glycogen debranching enzyme N-terminal" evidence="1">
    <location>
        <begin position="22"/>
        <end position="205"/>
    </location>
</feature>
<dbReference type="RefSeq" id="WP_386726978.1">
    <property type="nucleotide sequence ID" value="NZ_JBHSTP010000001.1"/>
</dbReference>
<dbReference type="InterPro" id="IPR054491">
    <property type="entry name" value="MGH1-like_GH"/>
</dbReference>
<dbReference type="Pfam" id="PF14742">
    <property type="entry name" value="GDE_N_bis"/>
    <property type="match status" value="1"/>
</dbReference>
<feature type="domain" description="Mannosylglycerate hydrolase MGH1-like glycoside hydrolase" evidence="2">
    <location>
        <begin position="275"/>
        <end position="575"/>
    </location>
</feature>
<dbReference type="InterPro" id="IPR008928">
    <property type="entry name" value="6-hairpin_glycosidase_sf"/>
</dbReference>
<name>A0ABW1VA48_9MICO</name>
<sequence>MAEMTSTRQPPLAALATVLNAPASAVSDPEGDTGVTPIEGYYLDDRRILSRVRLHVARRPMDHIATAYRGPQSVEFTSVVPGLATADADFGLDGDPQISVCRRRTLTRTGYHEKITLRSASRKSVSLPVALSLGTDGATISEARSGTTRPLVAPQLRNGMVTWLLDDASVAASFDPPATVEAGSDGLATAEWNVTLHARESVELTAEVTTAGALAAPANAVPSASLELEADPRLERLFERSVADAYALVRTDTDDPADRYMCAGAPWYLTLFGRDSIWAARMMLPFDLDLAVGTLRALARRQGVVHDPVSGEQPGKILHELRREEAAQLLPARYYGSADATSLWIILLTEAWRWGADPATVQELIPHLRAALQWLTSDADSDRDGLLDYRPDPAGLSHQGWKDSRDAVHDAVGAEHAGTVALVEMQAYAYQAAVEAADLLDALGQNGAPELREWAAQLRARFHTAFWVEDTSYPALAIVDRVHRADAISSNMGHLLGTGIVSAGETALIASYLGSGDLDSGFGLRTLSASSPRYNPISYHNGSVWPHDTAIAIRGLAETGFGEVAAQLADGIIAAGEAFEFRLPELWSGISTAGGPSGSVIRPLPYPTACSPQAWSAASVVAIITAALGLHADVPNGRIRIRPPRSPILGALTVKGIQLPTGQLDVHLDKKGDVTVLRAPEGVQIDTPSRQECAA</sequence>
<dbReference type="SUPFAM" id="SSF48208">
    <property type="entry name" value="Six-hairpin glycosidases"/>
    <property type="match status" value="1"/>
</dbReference>
<proteinExistence type="predicted"/>
<evidence type="ECO:0000313" key="4">
    <source>
        <dbReference type="Proteomes" id="UP001596306"/>
    </source>
</evidence>
<evidence type="ECO:0000259" key="2">
    <source>
        <dbReference type="Pfam" id="PF22422"/>
    </source>
</evidence>